<dbReference type="InterPro" id="IPR000504">
    <property type="entry name" value="RRM_dom"/>
</dbReference>
<evidence type="ECO:0000259" key="2">
    <source>
        <dbReference type="Pfam" id="PF00076"/>
    </source>
</evidence>
<dbReference type="CDD" id="cd00590">
    <property type="entry name" value="RRM_SF"/>
    <property type="match status" value="1"/>
</dbReference>
<feature type="compositionally biased region" description="Basic and acidic residues" evidence="1">
    <location>
        <begin position="218"/>
        <end position="238"/>
    </location>
</feature>
<evidence type="ECO:0000313" key="3">
    <source>
        <dbReference type="EMBL" id="OAL62008.1"/>
    </source>
</evidence>
<dbReference type="PANTHER" id="PTHR21310:SF37">
    <property type="entry name" value="AMINOGLYCOSIDE PHOSPHOTRANSFERASE DOMAIN-CONTAINING PROTEIN"/>
    <property type="match status" value="1"/>
</dbReference>
<dbReference type="AlphaFoldDB" id="A0A178EPT8"/>
<dbReference type="Pfam" id="PF00076">
    <property type="entry name" value="RRM_1"/>
    <property type="match status" value="1"/>
</dbReference>
<protein>
    <recommendedName>
        <fullName evidence="2">RRM domain-containing protein</fullName>
    </recommendedName>
</protein>
<dbReference type="Proteomes" id="UP000243015">
    <property type="component" value="Unassembled WGS sequence"/>
</dbReference>
<feature type="region of interest" description="Disordered" evidence="1">
    <location>
        <begin position="212"/>
        <end position="290"/>
    </location>
</feature>
<evidence type="ECO:0000313" key="4">
    <source>
        <dbReference type="Proteomes" id="UP000243015"/>
    </source>
</evidence>
<dbReference type="InterPro" id="IPR035979">
    <property type="entry name" value="RBD_domain_sf"/>
</dbReference>
<evidence type="ECO:0000256" key="1">
    <source>
        <dbReference type="SAM" id="MobiDB-lite"/>
    </source>
</evidence>
<organism evidence="3 4">
    <name type="scientific">Trichophyton rubrum</name>
    <name type="common">Athlete's foot fungus</name>
    <name type="synonym">Epidermophyton rubrum</name>
    <dbReference type="NCBI Taxonomy" id="5551"/>
    <lineage>
        <taxon>Eukaryota</taxon>
        <taxon>Fungi</taxon>
        <taxon>Dikarya</taxon>
        <taxon>Ascomycota</taxon>
        <taxon>Pezizomycotina</taxon>
        <taxon>Eurotiomycetes</taxon>
        <taxon>Eurotiomycetidae</taxon>
        <taxon>Onygenales</taxon>
        <taxon>Arthrodermataceae</taxon>
        <taxon>Trichophyton</taxon>
    </lineage>
</organism>
<gene>
    <name evidence="3" type="ORF">A7C99_6579</name>
</gene>
<dbReference type="VEuPathDB" id="FungiDB:TERG_03135"/>
<comment type="caution">
    <text evidence="3">The sequence shown here is derived from an EMBL/GenBank/DDBJ whole genome shotgun (WGS) entry which is preliminary data.</text>
</comment>
<feature type="region of interest" description="Disordered" evidence="1">
    <location>
        <begin position="32"/>
        <end position="85"/>
    </location>
</feature>
<dbReference type="InterPro" id="IPR012677">
    <property type="entry name" value="Nucleotide-bd_a/b_plait_sf"/>
</dbReference>
<accession>A0A178EPT8</accession>
<feature type="compositionally biased region" description="Polar residues" evidence="1">
    <location>
        <begin position="41"/>
        <end position="58"/>
    </location>
</feature>
<dbReference type="EMBL" id="LHPM01000019">
    <property type="protein sequence ID" value="OAL62008.1"/>
    <property type="molecule type" value="Genomic_DNA"/>
</dbReference>
<feature type="region of interest" description="Disordered" evidence="1">
    <location>
        <begin position="353"/>
        <end position="373"/>
    </location>
</feature>
<proteinExistence type="predicted"/>
<reference evidence="3 4" key="1">
    <citation type="submission" date="2016-05" db="EMBL/GenBank/DDBJ databases">
        <title>Genome sequencing of Trichophyton rubrum CMCC(F)T1i isolated from hair.</title>
        <authorList>
            <person name="Zhan P."/>
            <person name="Tao Y."/>
            <person name="Liu W."/>
        </authorList>
    </citation>
    <scope>NUCLEOTIDE SEQUENCE [LARGE SCALE GENOMIC DNA]</scope>
    <source>
        <strain evidence="4">CMCC(F)T1i</strain>
    </source>
</reference>
<dbReference type="PANTHER" id="PTHR21310">
    <property type="entry name" value="AMINOGLYCOSIDE PHOSPHOTRANSFERASE-RELATED-RELATED"/>
    <property type="match status" value="1"/>
</dbReference>
<dbReference type="GO" id="GO:0003723">
    <property type="term" value="F:RNA binding"/>
    <property type="evidence" value="ECO:0007669"/>
    <property type="project" value="InterPro"/>
</dbReference>
<dbReference type="SUPFAM" id="SSF54928">
    <property type="entry name" value="RNA-binding domain, RBD"/>
    <property type="match status" value="1"/>
</dbReference>
<feature type="domain" description="RRM" evidence="2">
    <location>
        <begin position="125"/>
        <end position="188"/>
    </location>
</feature>
<dbReference type="InterPro" id="IPR051678">
    <property type="entry name" value="AGP_Transferase"/>
</dbReference>
<dbReference type="VEuPathDB" id="FungiDB:TERG_03136"/>
<name>A0A178EPT8_TRIRU</name>
<sequence length="825" mass="93156">MAPNKKEESASFEAIIHNARLRRQKQALTDDFFGKARKSGTPGSNVSSRRGSPVTRSLASRVEKRVASAGVKKQQVKPTTTRQTRESRLLSGVLPIIDNTDRTKTQGPGLNIKGRASGPCVVIGSNFAPGTTAEDIEAAFSPTGGDILQCRITKSYPSVTALMVFAERRGADSVVAAFNSQKADGRVIQVRIDTANPATVLAQANSASAIRTKSAFDSSRELADQERRENRRPAEFQDGRFGFADPAEQPRQQQPNSYDQDHRNNSQSWGRARRQSEKQHNSTKPDLYDTMMVDSQPFRTRRRLKTTNHNVLPVKQKQILPNLAPLPDRFRFPQIRSPQTRGMNLPLSGLLMASQQSPDSPVQGAASSPHPLHEPGRLDKPLIVIVVFWKTIIMTRRLLREEISYSAAQDKEINILHRLEYFEKQNQFIAELTSKDKWIKDVVAHHLNVDPSRCDIAGSTSSWLCGSFNLCIPVTIRGWTRKQRGNRVLLRLPLPYKVGEAFRPGNADEKVRCEAGTYAWLQERHPDIPIPQLYGFSLSSGESGLASIMLSLARAPLPRIGSFVIDNNGFISLSNRPLTLEIQELENEGIPIDIARDYTYSTTDSYATDMVSLHDSRLLYQPNAINNGSDFMQQATALTGMRTSIPLFFRRDLRRGPFVFSLTDLHQSNIFVDKMWNITSLVDLEWGCSLPIEMIHPPYWLASQFVDTIDEEEYKKMWTEFGQVLAQEELDTKQEPQLSTIMTRGWEIGTFWYSLALQNPTAIFRLFIDKIQSRLGKGIYNEDQYGLVMTSHWAFNVTDIIKRKIRDKEEYDNKLRQAFGEPAQI</sequence>
<dbReference type="Gene3D" id="3.30.70.330">
    <property type="match status" value="1"/>
</dbReference>